<keyword evidence="10" id="KW-0472">Membrane</keyword>
<evidence type="ECO:0000256" key="1">
    <source>
        <dbReference type="ARBA" id="ARBA00004571"/>
    </source>
</evidence>
<dbReference type="GO" id="GO:0015344">
    <property type="term" value="F:siderophore uptake transmembrane transporter activity"/>
    <property type="evidence" value="ECO:0007669"/>
    <property type="project" value="TreeGrafter"/>
</dbReference>
<dbReference type="EMBL" id="NOXT01000117">
    <property type="protein sequence ID" value="OYQ26507.1"/>
    <property type="molecule type" value="Genomic_DNA"/>
</dbReference>
<accession>A0A255YB92</accession>
<dbReference type="Pfam" id="PF00593">
    <property type="entry name" value="TonB_dep_Rec_b-barrel"/>
    <property type="match status" value="1"/>
</dbReference>
<organism evidence="14 15">
    <name type="scientific">Sandarakinorhabdus cyanobacteriorum</name>
    <dbReference type="NCBI Taxonomy" id="1981098"/>
    <lineage>
        <taxon>Bacteria</taxon>
        <taxon>Pseudomonadati</taxon>
        <taxon>Pseudomonadota</taxon>
        <taxon>Alphaproteobacteria</taxon>
        <taxon>Sphingomonadales</taxon>
        <taxon>Sphingosinicellaceae</taxon>
        <taxon>Sandarakinorhabdus</taxon>
    </lineage>
</organism>
<evidence type="ECO:0000256" key="9">
    <source>
        <dbReference type="ARBA" id="ARBA00023077"/>
    </source>
</evidence>
<dbReference type="InterPro" id="IPR036942">
    <property type="entry name" value="Beta-barrel_TonB_sf"/>
</dbReference>
<keyword evidence="9" id="KW-0798">TonB box</keyword>
<dbReference type="SUPFAM" id="SSF56935">
    <property type="entry name" value="Porins"/>
    <property type="match status" value="1"/>
</dbReference>
<keyword evidence="15" id="KW-1185">Reference proteome</keyword>
<dbReference type="PANTHER" id="PTHR32552">
    <property type="entry name" value="FERRICHROME IRON RECEPTOR-RELATED"/>
    <property type="match status" value="1"/>
</dbReference>
<evidence type="ECO:0000256" key="12">
    <source>
        <dbReference type="SAM" id="SignalP"/>
    </source>
</evidence>
<evidence type="ECO:0000256" key="11">
    <source>
        <dbReference type="ARBA" id="ARBA00023237"/>
    </source>
</evidence>
<keyword evidence="8" id="KW-0406">Ion transport</keyword>
<feature type="domain" description="TonB-dependent receptor-like beta-barrel" evidence="13">
    <location>
        <begin position="233"/>
        <end position="628"/>
    </location>
</feature>
<evidence type="ECO:0000256" key="2">
    <source>
        <dbReference type="ARBA" id="ARBA00022448"/>
    </source>
</evidence>
<evidence type="ECO:0000256" key="8">
    <source>
        <dbReference type="ARBA" id="ARBA00023065"/>
    </source>
</evidence>
<comment type="subcellular location">
    <subcellularLocation>
        <location evidence="1">Cell outer membrane</location>
        <topology evidence="1">Multi-pass membrane protein</topology>
    </subcellularLocation>
</comment>
<dbReference type="Proteomes" id="UP000216991">
    <property type="component" value="Unassembled WGS sequence"/>
</dbReference>
<dbReference type="InterPro" id="IPR039426">
    <property type="entry name" value="TonB-dep_rcpt-like"/>
</dbReference>
<evidence type="ECO:0000256" key="10">
    <source>
        <dbReference type="ARBA" id="ARBA00023136"/>
    </source>
</evidence>
<keyword evidence="14" id="KW-0675">Receptor</keyword>
<evidence type="ECO:0000313" key="15">
    <source>
        <dbReference type="Proteomes" id="UP000216991"/>
    </source>
</evidence>
<comment type="caution">
    <text evidence="14">The sequence shown here is derived from an EMBL/GenBank/DDBJ whole genome shotgun (WGS) entry which is preliminary data.</text>
</comment>
<keyword evidence="4" id="KW-0410">Iron transport</keyword>
<protein>
    <submittedName>
        <fullName evidence="14">TonB-dependent receptor</fullName>
    </submittedName>
</protein>
<keyword evidence="3" id="KW-1134">Transmembrane beta strand</keyword>
<sequence length="659" mass="68905">MALPAPGTALAGAILYALLLAQAAAAQTAAPASLPPPVETPAAGNRAGENAVRGASDAFGTVIGREEIGLYAADNIRGFSPVVAGNVRIEGLYFDPVIFPSDRISGATSIRIGPSALGSPFPAPTGIVDLSLRVPGRERAGSALASLDSFGSHIAELDLALPLSSRFSLGLGAMISRERFINAAHDDKYEGALIARWRATDALTLTPFLSLAVTPRDDVGPIFLPAGDMLPPDPPRRRFIGPAWARRRDTELNAGLIADWALAQGWQLKAGLFRSSVAFPTNFSNLMEAVGSDGHARQTVLADPRLFFVSNSGEVRLTRSLADGPRSHQLHLALRGRQAFRSFGGSDSIDLGDTTIGTPSRAPLPAFRFGAQEEDRVRQWTGAVGYEGNWQGVGTLSLGLQKSDYAKRIGLPGFKTAVDAAPWLGNANAAIRLGQGTEIYGGFVTGLEESGIAPANAVNRNEALPAIITRQVDAGARQTLGDLTLVAGVFRLAKPYFNLDASGRFGPLGEVVSRGVEASIAGPITPSLSIVAGGVFSAPRVAGEAVALGVSGPLPVGAVRRTLSLSADWRPHFAPGLSFDIALFANSSTVATVNNAVHIPAQTFIDLGARYGFRLAGRDAVLRAQIFNAGGVNGVYLEGAGAYGMLDGRVAQLYLTMDF</sequence>
<dbReference type="PANTHER" id="PTHR32552:SF68">
    <property type="entry name" value="FERRICHROME OUTER MEMBRANE TRANSPORTER_PHAGE RECEPTOR"/>
    <property type="match status" value="1"/>
</dbReference>
<keyword evidence="5" id="KW-0812">Transmembrane</keyword>
<dbReference type="RefSeq" id="WP_094474349.1">
    <property type="nucleotide sequence ID" value="NZ_NOXT01000117.1"/>
</dbReference>
<evidence type="ECO:0000256" key="6">
    <source>
        <dbReference type="ARBA" id="ARBA00022729"/>
    </source>
</evidence>
<evidence type="ECO:0000259" key="13">
    <source>
        <dbReference type="Pfam" id="PF00593"/>
    </source>
</evidence>
<evidence type="ECO:0000256" key="7">
    <source>
        <dbReference type="ARBA" id="ARBA00023004"/>
    </source>
</evidence>
<dbReference type="GO" id="GO:0009279">
    <property type="term" value="C:cell outer membrane"/>
    <property type="evidence" value="ECO:0007669"/>
    <property type="project" value="UniProtKB-SubCell"/>
</dbReference>
<dbReference type="Gene3D" id="2.40.170.20">
    <property type="entry name" value="TonB-dependent receptor, beta-barrel domain"/>
    <property type="match status" value="1"/>
</dbReference>
<dbReference type="InterPro" id="IPR000531">
    <property type="entry name" value="Beta-barrel_TonB"/>
</dbReference>
<proteinExistence type="predicted"/>
<dbReference type="OrthoDB" id="9760333at2"/>
<keyword evidence="11" id="KW-0998">Cell outer membrane</keyword>
<evidence type="ECO:0000313" key="14">
    <source>
        <dbReference type="EMBL" id="OYQ26507.1"/>
    </source>
</evidence>
<name>A0A255YB92_9SPHN</name>
<keyword evidence="6 12" id="KW-0732">Signal</keyword>
<feature type="signal peptide" evidence="12">
    <location>
        <begin position="1"/>
        <end position="25"/>
    </location>
</feature>
<feature type="chain" id="PRO_5012513529" evidence="12">
    <location>
        <begin position="26"/>
        <end position="659"/>
    </location>
</feature>
<reference evidence="14 15" key="1">
    <citation type="submission" date="2017-07" db="EMBL/GenBank/DDBJ databases">
        <title>Sandarakinorhabdus cyanobacteriorum sp. nov., a novel bacterium isolated from cyanobacterial aggregates in a eutrophic lake.</title>
        <authorList>
            <person name="Cai H."/>
        </authorList>
    </citation>
    <scope>NUCLEOTIDE SEQUENCE [LARGE SCALE GENOMIC DNA]</scope>
    <source>
        <strain evidence="14 15">TH057</strain>
    </source>
</reference>
<evidence type="ECO:0000256" key="4">
    <source>
        <dbReference type="ARBA" id="ARBA00022496"/>
    </source>
</evidence>
<evidence type="ECO:0000256" key="5">
    <source>
        <dbReference type="ARBA" id="ARBA00022692"/>
    </source>
</evidence>
<evidence type="ECO:0000256" key="3">
    <source>
        <dbReference type="ARBA" id="ARBA00022452"/>
    </source>
</evidence>
<gene>
    <name evidence="14" type="ORF">CHU93_11965</name>
</gene>
<keyword evidence="2" id="KW-0813">Transport</keyword>
<keyword evidence="7" id="KW-0408">Iron</keyword>
<dbReference type="AlphaFoldDB" id="A0A255YB92"/>